<dbReference type="AlphaFoldDB" id="A0A975GJU7"/>
<dbReference type="Pfam" id="PF01507">
    <property type="entry name" value="PAPS_reduct"/>
    <property type="match status" value="2"/>
</dbReference>
<dbReference type="PANTHER" id="PTHR43196">
    <property type="entry name" value="SULFATE ADENYLYLTRANSFERASE SUBUNIT 2"/>
    <property type="match status" value="1"/>
</dbReference>
<dbReference type="EMBL" id="CP061799">
    <property type="protein sequence ID" value="QTA83892.1"/>
    <property type="molecule type" value="Genomic_DNA"/>
</dbReference>
<feature type="domain" description="Phosphoadenosine phosphosulphate reductase" evidence="1">
    <location>
        <begin position="67"/>
        <end position="110"/>
    </location>
</feature>
<dbReference type="InterPro" id="IPR014729">
    <property type="entry name" value="Rossmann-like_a/b/a_fold"/>
</dbReference>
<feature type="domain" description="Phosphoadenosine phosphosulphate reductase" evidence="1">
    <location>
        <begin position="181"/>
        <end position="294"/>
    </location>
</feature>
<sequence length="370" mass="43270">MIDAAGNIPRVKNNFERQWAESVENGEVQKRFDALKERQKLPLKDKIRESEERIIEWHNAFDGNVGISFSGGVDSTVLTWLARRLYPNIEAVFCNTGLEYPELYQFVKNTPNVHIIKPKMPFGQVLKTYGYPLISKKVARGLSILRNPTSKNQNIYRLYSQGINRFGEPVNGFQVPERWKQTFLKAPFELSDKCCEVMKKEPMRRYTRETGNVQFIGTMASDSKQRQRSWLQHGCNAYDLKNPHSTPLSFWTKQDVLQCLKMFNIPYANVYGDIKQNRETGKLYFTGVQSTGCVFCGFGLHMETQPNRFQRLYYSHPKLWKYCMDTLGLRKIMQYIQDNCPDKCIRNKFKIEPDPEPYKQMSIFKERSQA</sequence>
<evidence type="ECO:0000259" key="1">
    <source>
        <dbReference type="Pfam" id="PF01507"/>
    </source>
</evidence>
<dbReference type="PANTHER" id="PTHR43196:SF2">
    <property type="entry name" value="PHOSPHOADENOSINE PHOSPHOSULFATE REDUCTASE"/>
    <property type="match status" value="1"/>
</dbReference>
<organism evidence="2 3">
    <name type="scientific">Desulfonema limicola</name>
    <dbReference type="NCBI Taxonomy" id="45656"/>
    <lineage>
        <taxon>Bacteria</taxon>
        <taxon>Pseudomonadati</taxon>
        <taxon>Thermodesulfobacteriota</taxon>
        <taxon>Desulfobacteria</taxon>
        <taxon>Desulfobacterales</taxon>
        <taxon>Desulfococcaceae</taxon>
        <taxon>Desulfonema</taxon>
    </lineage>
</organism>
<dbReference type="KEGG" id="dli:dnl_63160"/>
<keyword evidence="3" id="KW-1185">Reference proteome</keyword>
<proteinExistence type="predicted"/>
<dbReference type="Proteomes" id="UP000663720">
    <property type="component" value="Chromosome"/>
</dbReference>
<evidence type="ECO:0000313" key="3">
    <source>
        <dbReference type="Proteomes" id="UP000663720"/>
    </source>
</evidence>
<dbReference type="SUPFAM" id="SSF52402">
    <property type="entry name" value="Adenine nucleotide alpha hydrolases-like"/>
    <property type="match status" value="1"/>
</dbReference>
<dbReference type="InterPro" id="IPR002500">
    <property type="entry name" value="PAPS_reduct_dom"/>
</dbReference>
<dbReference type="InterPro" id="IPR050128">
    <property type="entry name" value="Sulfate_adenylyltrnsfr_sub2"/>
</dbReference>
<gene>
    <name evidence="2" type="ORF">dnl_63160</name>
</gene>
<evidence type="ECO:0000313" key="2">
    <source>
        <dbReference type="EMBL" id="QTA83892.1"/>
    </source>
</evidence>
<accession>A0A975GJU7</accession>
<dbReference type="GO" id="GO:0003824">
    <property type="term" value="F:catalytic activity"/>
    <property type="evidence" value="ECO:0007669"/>
    <property type="project" value="InterPro"/>
</dbReference>
<dbReference type="Gene3D" id="3.40.50.620">
    <property type="entry name" value="HUPs"/>
    <property type="match status" value="1"/>
</dbReference>
<protein>
    <submittedName>
        <fullName evidence="2">Phosphoadenosine phosphosulfate reductase domain-containing protein</fullName>
    </submittedName>
</protein>
<name>A0A975GJU7_9BACT</name>
<reference evidence="2" key="1">
    <citation type="journal article" date="2021" name="Microb. Physiol.">
        <title>Proteogenomic Insights into the Physiology of Marine, Sulfate-Reducing, Filamentous Desulfonema limicola and Desulfonema magnum.</title>
        <authorList>
            <person name="Schnaars V."/>
            <person name="Wohlbrand L."/>
            <person name="Scheve S."/>
            <person name="Hinrichs C."/>
            <person name="Reinhardt R."/>
            <person name="Rabus R."/>
        </authorList>
    </citation>
    <scope>NUCLEOTIDE SEQUENCE</scope>
    <source>
        <strain evidence="2">5ac10</strain>
    </source>
</reference>